<dbReference type="InParanoid" id="D3BB31"/>
<evidence type="ECO:0000313" key="3">
    <source>
        <dbReference type="Proteomes" id="UP000001396"/>
    </source>
</evidence>
<feature type="compositionally biased region" description="Low complexity" evidence="1">
    <location>
        <begin position="596"/>
        <end position="621"/>
    </location>
</feature>
<keyword evidence="3" id="KW-1185">Reference proteome</keyword>
<evidence type="ECO:0008006" key="4">
    <source>
        <dbReference type="Google" id="ProtNLM"/>
    </source>
</evidence>
<feature type="compositionally biased region" description="Polar residues" evidence="1">
    <location>
        <begin position="583"/>
        <end position="594"/>
    </location>
</feature>
<dbReference type="AlphaFoldDB" id="D3BB31"/>
<dbReference type="Proteomes" id="UP000001396">
    <property type="component" value="Unassembled WGS sequence"/>
</dbReference>
<feature type="compositionally biased region" description="Low complexity" evidence="1">
    <location>
        <begin position="717"/>
        <end position="733"/>
    </location>
</feature>
<organism evidence="2 3">
    <name type="scientific">Heterostelium pallidum (strain ATCC 26659 / Pp 5 / PN500)</name>
    <name type="common">Cellular slime mold</name>
    <name type="synonym">Polysphondylium pallidum</name>
    <dbReference type="NCBI Taxonomy" id="670386"/>
    <lineage>
        <taxon>Eukaryota</taxon>
        <taxon>Amoebozoa</taxon>
        <taxon>Evosea</taxon>
        <taxon>Eumycetozoa</taxon>
        <taxon>Dictyostelia</taxon>
        <taxon>Acytosteliales</taxon>
        <taxon>Acytosteliaceae</taxon>
        <taxon>Heterostelium</taxon>
    </lineage>
</organism>
<feature type="region of interest" description="Disordered" evidence="1">
    <location>
        <begin position="576"/>
        <end position="631"/>
    </location>
</feature>
<dbReference type="GeneID" id="31361247"/>
<dbReference type="RefSeq" id="XP_020433885.1">
    <property type="nucleotide sequence ID" value="XM_020576636.1"/>
</dbReference>
<dbReference type="EMBL" id="ADBJ01000025">
    <property type="protein sequence ID" value="EFA81768.1"/>
    <property type="molecule type" value="Genomic_DNA"/>
</dbReference>
<name>D3BB31_HETP5</name>
<protein>
    <recommendedName>
        <fullName evidence="4">Polymorphic outer membrane protein</fullName>
    </recommendedName>
</protein>
<feature type="compositionally biased region" description="Basic residues" evidence="1">
    <location>
        <begin position="682"/>
        <end position="696"/>
    </location>
</feature>
<reference evidence="2 3" key="1">
    <citation type="journal article" date="2011" name="Genome Res.">
        <title>Phylogeny-wide analysis of social amoeba genomes highlights ancient origins for complex intercellular communication.</title>
        <authorList>
            <person name="Heidel A.J."/>
            <person name="Lawal H.M."/>
            <person name="Felder M."/>
            <person name="Schilde C."/>
            <person name="Helps N.R."/>
            <person name="Tunggal B."/>
            <person name="Rivero F."/>
            <person name="John U."/>
            <person name="Schleicher M."/>
            <person name="Eichinger L."/>
            <person name="Platzer M."/>
            <person name="Noegel A.A."/>
            <person name="Schaap P."/>
            <person name="Gloeckner G."/>
        </authorList>
    </citation>
    <scope>NUCLEOTIDE SEQUENCE [LARGE SCALE GENOMIC DNA]</scope>
    <source>
        <strain evidence="3">ATCC 26659 / Pp 5 / PN500</strain>
    </source>
</reference>
<feature type="region of interest" description="Disordered" evidence="1">
    <location>
        <begin position="678"/>
        <end position="764"/>
    </location>
</feature>
<accession>D3BB31</accession>
<gene>
    <name evidence="2" type="ORF">PPL_05763</name>
</gene>
<dbReference type="PANTHER" id="PTHR11319">
    <property type="entry name" value="G PROTEIN-COUPLED RECEPTOR-RELATED"/>
    <property type="match status" value="1"/>
</dbReference>
<sequence length="764" mass="83688">MTNSIINNSFSRCSIESNIDFCKSIEAFEIICPDIRSCLKSLSKQIEEHPNIDQAIVKLSNGIHNDCPGEIDESDLPKSKHLHFVGSKFNSSIYQCSNQFIALNLDYSTSISFENITLINKNGKEGLISLIYNGHNNNNNSTINVYFNNINAVQSKNEKSGGGFLYAKGCNVEVRNSFISNSQSLYSGGAIYIDPVNPMSNLNLVNVTIVNCSASSRGGAIITPNLSVWSSNFINTSSCDSGGAIYSSNSLSMYNVTFQQCIVVSCNSNSNGSGGAIYTTGPTNTKITQCEFNQCESSFDGGAIYSDSTIKVMRSEFYGNRAHHNGGSIFSSKSLSLTTASIELSNAFVDGGAIYVESDLLMDDVYCFMNRAINNGGAIASSPKSTYINVTNSNFEKCQANKGGAIYVYKTNSLNLNEIIFGQNNANQSGDIYISVKICCSVITDELEINYICTMQDNSNIAESNDLNNSNITNDDDEQQIINNNNVGSSSNTNYSDIFLIKQIEKPDGIVTGESNLLSHFNLLKIFNDFNTKHLSSTYKSYVKNLPGDNYIKREKHHSSSSSSSVNNNNNIQQLQQQQNISTTPTPGTPTNALLSPGQQQQQPQQDITQSTTTISTSSSSSKKEKPPHKVHGLSKLVENADSSMIQDDQQELILLSLSETQMKAAFTLLDGGYVRPESEKKKHRKHRHEKKKRKNRDGENTVVVEDGSLVPPPLHNSNSLNNSGTTTTSNSGGSAGNEERHKRKKKSKRDHKDNDGQHIVVEH</sequence>
<dbReference type="PANTHER" id="PTHR11319:SF35">
    <property type="entry name" value="OUTER MEMBRANE PROTEIN PMPC-RELATED"/>
    <property type="match status" value="1"/>
</dbReference>
<dbReference type="InterPro" id="IPR011050">
    <property type="entry name" value="Pectin_lyase_fold/virulence"/>
</dbReference>
<evidence type="ECO:0000256" key="1">
    <source>
        <dbReference type="SAM" id="MobiDB-lite"/>
    </source>
</evidence>
<feature type="compositionally biased region" description="Basic and acidic residues" evidence="1">
    <location>
        <begin position="751"/>
        <end position="764"/>
    </location>
</feature>
<dbReference type="SUPFAM" id="SSF51126">
    <property type="entry name" value="Pectin lyase-like"/>
    <property type="match status" value="1"/>
</dbReference>
<evidence type="ECO:0000313" key="2">
    <source>
        <dbReference type="EMBL" id="EFA81768.1"/>
    </source>
</evidence>
<proteinExistence type="predicted"/>
<comment type="caution">
    <text evidence="2">The sequence shown here is derived from an EMBL/GenBank/DDBJ whole genome shotgun (WGS) entry which is preliminary data.</text>
</comment>